<comment type="subcellular location">
    <subcellularLocation>
        <location evidence="4">Cytoplasm</location>
    </subcellularLocation>
</comment>
<dbReference type="EMBL" id="MHRM01000012">
    <property type="protein sequence ID" value="OHA24123.1"/>
    <property type="molecule type" value="Genomic_DNA"/>
</dbReference>
<comment type="function">
    <text evidence="4">Hydrolyzes ribosome-free peptidyl-tRNAs (with 1 or more amino acids incorporated), which drop off the ribosome during protein synthesis, or as a result of ribosome stalling.</text>
</comment>
<protein>
    <recommendedName>
        <fullName evidence="4">Peptidyl-tRNA hydrolase</fullName>
        <shortName evidence="4">Pth</shortName>
        <ecNumber evidence="4">3.1.1.29</ecNumber>
    </recommendedName>
</protein>
<organism evidence="5 6">
    <name type="scientific">Candidatus Taylorbacteria bacterium RIFCSPHIGHO2_02_FULL_44_12</name>
    <dbReference type="NCBI Taxonomy" id="1802308"/>
    <lineage>
        <taxon>Bacteria</taxon>
        <taxon>Candidatus Tayloriibacteriota</taxon>
    </lineage>
</organism>
<keyword evidence="2 4" id="KW-0378">Hydrolase</keyword>
<dbReference type="STRING" id="1802308.A3D50_01115"/>
<dbReference type="EC" id="3.1.1.29" evidence="4"/>
<feature type="binding site" evidence="4">
    <location>
        <position position="66"/>
    </location>
    <ligand>
        <name>tRNA</name>
        <dbReference type="ChEBI" id="CHEBI:17843"/>
    </ligand>
</feature>
<evidence type="ECO:0000313" key="6">
    <source>
        <dbReference type="Proteomes" id="UP000178413"/>
    </source>
</evidence>
<name>A0A1G2MJS1_9BACT</name>
<gene>
    <name evidence="4" type="primary">pth</name>
    <name evidence="5" type="ORF">A3D50_01115</name>
</gene>
<dbReference type="Proteomes" id="UP000178413">
    <property type="component" value="Unassembled WGS sequence"/>
</dbReference>
<dbReference type="InterPro" id="IPR036416">
    <property type="entry name" value="Pept_tRNA_hydro_sf"/>
</dbReference>
<comment type="caution">
    <text evidence="5">The sequence shown here is derived from an EMBL/GenBank/DDBJ whole genome shotgun (WGS) entry which is preliminary data.</text>
</comment>
<dbReference type="CDD" id="cd00462">
    <property type="entry name" value="PTH"/>
    <property type="match status" value="1"/>
</dbReference>
<keyword evidence="3 4" id="KW-0694">RNA-binding</keyword>
<feature type="binding site" evidence="4">
    <location>
        <position position="15"/>
    </location>
    <ligand>
        <name>tRNA</name>
        <dbReference type="ChEBI" id="CHEBI:17843"/>
    </ligand>
</feature>
<dbReference type="Gene3D" id="3.40.50.1470">
    <property type="entry name" value="Peptidyl-tRNA hydrolase"/>
    <property type="match status" value="1"/>
</dbReference>
<dbReference type="HAMAP" id="MF_00083">
    <property type="entry name" value="Pept_tRNA_hydro_bact"/>
    <property type="match status" value="1"/>
</dbReference>
<dbReference type="SUPFAM" id="SSF53178">
    <property type="entry name" value="Peptidyl-tRNA hydrolase-like"/>
    <property type="match status" value="1"/>
</dbReference>
<dbReference type="PANTHER" id="PTHR17224">
    <property type="entry name" value="PEPTIDYL-TRNA HYDROLASE"/>
    <property type="match status" value="1"/>
</dbReference>
<dbReference type="AlphaFoldDB" id="A0A1G2MJS1"/>
<dbReference type="GO" id="GO:0000049">
    <property type="term" value="F:tRNA binding"/>
    <property type="evidence" value="ECO:0007669"/>
    <property type="project" value="UniProtKB-UniRule"/>
</dbReference>
<proteinExistence type="inferred from homology"/>
<evidence type="ECO:0000256" key="2">
    <source>
        <dbReference type="ARBA" id="ARBA00022801"/>
    </source>
</evidence>
<dbReference type="InterPro" id="IPR001328">
    <property type="entry name" value="Pept_tRNA_hydro"/>
</dbReference>
<comment type="similarity">
    <text evidence="4">Belongs to the PTH family.</text>
</comment>
<dbReference type="GO" id="GO:0072344">
    <property type="term" value="P:rescue of stalled ribosome"/>
    <property type="evidence" value="ECO:0007669"/>
    <property type="project" value="UniProtKB-UniRule"/>
</dbReference>
<sequence>MSYIIAGLGNPGEEYDGTRHNTGRMILLEIIKKESGDLFYDKKFNSMVGELKIAKEKIRLIAPETFMNKSGIAISKIVKSIKAAEKLIVIYDDFQLPLGRMKISFNRSSGGHNGLQSIIKSLKTGAFIRIRIGTAPANAKGLAKVPHGDNKIEKFILGKYKDEELKILKKVGKSAAEAVVMIIKDGREKAMSVFNVT</sequence>
<evidence type="ECO:0000256" key="3">
    <source>
        <dbReference type="ARBA" id="ARBA00022884"/>
    </source>
</evidence>
<keyword evidence="4" id="KW-0963">Cytoplasm</keyword>
<evidence type="ECO:0000256" key="1">
    <source>
        <dbReference type="ARBA" id="ARBA00022555"/>
    </source>
</evidence>
<keyword evidence="1 4" id="KW-0820">tRNA-binding</keyword>
<feature type="site" description="Stabilizes the basic form of H active site to accept a proton" evidence="4">
    <location>
        <position position="92"/>
    </location>
</feature>
<comment type="subunit">
    <text evidence="4">Monomer.</text>
</comment>
<dbReference type="GO" id="GO:0006515">
    <property type="term" value="P:protein quality control for misfolded or incompletely synthesized proteins"/>
    <property type="evidence" value="ECO:0007669"/>
    <property type="project" value="UniProtKB-UniRule"/>
</dbReference>
<feature type="binding site" evidence="4">
    <location>
        <position position="68"/>
    </location>
    <ligand>
        <name>tRNA</name>
        <dbReference type="ChEBI" id="CHEBI:17843"/>
    </ligand>
</feature>
<dbReference type="GO" id="GO:0004045">
    <property type="term" value="F:peptidyl-tRNA hydrolase activity"/>
    <property type="evidence" value="ECO:0007669"/>
    <property type="project" value="UniProtKB-UniRule"/>
</dbReference>
<reference evidence="5 6" key="1">
    <citation type="journal article" date="2016" name="Nat. Commun.">
        <title>Thousands of microbial genomes shed light on interconnected biogeochemical processes in an aquifer system.</title>
        <authorList>
            <person name="Anantharaman K."/>
            <person name="Brown C.T."/>
            <person name="Hug L.A."/>
            <person name="Sharon I."/>
            <person name="Castelle C.J."/>
            <person name="Probst A.J."/>
            <person name="Thomas B.C."/>
            <person name="Singh A."/>
            <person name="Wilkins M.J."/>
            <person name="Karaoz U."/>
            <person name="Brodie E.L."/>
            <person name="Williams K.H."/>
            <person name="Hubbard S.S."/>
            <person name="Banfield J.F."/>
        </authorList>
    </citation>
    <scope>NUCLEOTIDE SEQUENCE [LARGE SCALE GENOMIC DNA]</scope>
</reference>
<evidence type="ECO:0000313" key="5">
    <source>
        <dbReference type="EMBL" id="OHA24123.1"/>
    </source>
</evidence>
<dbReference type="Pfam" id="PF01195">
    <property type="entry name" value="Pept_tRNA_hydro"/>
    <property type="match status" value="1"/>
</dbReference>
<accession>A0A1G2MJS1</accession>
<feature type="active site" description="Proton acceptor" evidence="4">
    <location>
        <position position="20"/>
    </location>
</feature>
<dbReference type="GO" id="GO:0005737">
    <property type="term" value="C:cytoplasm"/>
    <property type="evidence" value="ECO:0007669"/>
    <property type="project" value="UniProtKB-SubCell"/>
</dbReference>
<comment type="catalytic activity">
    <reaction evidence="4">
        <text>an N-acyl-L-alpha-aminoacyl-tRNA + H2O = an N-acyl-L-amino acid + a tRNA + H(+)</text>
        <dbReference type="Rhea" id="RHEA:54448"/>
        <dbReference type="Rhea" id="RHEA-COMP:10123"/>
        <dbReference type="Rhea" id="RHEA-COMP:13883"/>
        <dbReference type="ChEBI" id="CHEBI:15377"/>
        <dbReference type="ChEBI" id="CHEBI:15378"/>
        <dbReference type="ChEBI" id="CHEBI:59874"/>
        <dbReference type="ChEBI" id="CHEBI:78442"/>
        <dbReference type="ChEBI" id="CHEBI:138191"/>
        <dbReference type="EC" id="3.1.1.29"/>
    </reaction>
</comment>
<feature type="binding site" evidence="4">
    <location>
        <position position="113"/>
    </location>
    <ligand>
        <name>tRNA</name>
        <dbReference type="ChEBI" id="CHEBI:17843"/>
    </ligand>
</feature>
<dbReference type="NCBIfam" id="TIGR00447">
    <property type="entry name" value="pth"/>
    <property type="match status" value="1"/>
</dbReference>
<feature type="site" description="Discriminates between blocked and unblocked aminoacyl-tRNA" evidence="4">
    <location>
        <position position="10"/>
    </location>
</feature>
<dbReference type="PANTHER" id="PTHR17224:SF1">
    <property type="entry name" value="PEPTIDYL-TRNA HYDROLASE"/>
    <property type="match status" value="1"/>
</dbReference>
<evidence type="ECO:0000256" key="4">
    <source>
        <dbReference type="HAMAP-Rule" id="MF_00083"/>
    </source>
</evidence>
<comment type="function">
    <text evidence="4">Catalyzes the release of premature peptidyl moieties from peptidyl-tRNA molecules trapped in stalled 50S ribosomal subunits, and thus maintains levels of free tRNAs and 50S ribosomes.</text>
</comment>